<protein>
    <submittedName>
        <fullName evidence="2">Uncharacterized protein</fullName>
    </submittedName>
</protein>
<evidence type="ECO:0000313" key="2">
    <source>
        <dbReference type="EMBL" id="MPL71866.1"/>
    </source>
</evidence>
<evidence type="ECO:0000256" key="1">
    <source>
        <dbReference type="SAM" id="MobiDB-lite"/>
    </source>
</evidence>
<feature type="compositionally biased region" description="Polar residues" evidence="1">
    <location>
        <begin position="70"/>
        <end position="79"/>
    </location>
</feature>
<gene>
    <name evidence="2" type="ORF">SDC9_17644</name>
</gene>
<organism evidence="2">
    <name type="scientific">bioreactor metagenome</name>
    <dbReference type="NCBI Taxonomy" id="1076179"/>
    <lineage>
        <taxon>unclassified sequences</taxon>
        <taxon>metagenomes</taxon>
        <taxon>ecological metagenomes</taxon>
    </lineage>
</organism>
<sequence length="79" mass="8383">MVTVNIQKLEVNINPAQPGDGEEQSDSIKDVVELLGPIVFHFLRKEEPANQPPEPADKGTGAPAPGFENETGTSASKEA</sequence>
<reference evidence="2" key="1">
    <citation type="submission" date="2019-08" db="EMBL/GenBank/DDBJ databases">
        <authorList>
            <person name="Kucharzyk K."/>
            <person name="Murdoch R.W."/>
            <person name="Higgins S."/>
            <person name="Loffler F."/>
        </authorList>
    </citation>
    <scope>NUCLEOTIDE SEQUENCE</scope>
</reference>
<dbReference type="AlphaFoldDB" id="A0A644TXZ5"/>
<accession>A0A644TXZ5</accession>
<dbReference type="EMBL" id="VSSQ01000062">
    <property type="protein sequence ID" value="MPL71866.1"/>
    <property type="molecule type" value="Genomic_DNA"/>
</dbReference>
<feature type="region of interest" description="Disordered" evidence="1">
    <location>
        <begin position="44"/>
        <end position="79"/>
    </location>
</feature>
<proteinExistence type="predicted"/>
<name>A0A644TXZ5_9ZZZZ</name>
<comment type="caution">
    <text evidence="2">The sequence shown here is derived from an EMBL/GenBank/DDBJ whole genome shotgun (WGS) entry which is preliminary data.</text>
</comment>